<evidence type="ECO:0000313" key="13">
    <source>
        <dbReference type="EMBL" id="KAK9098993.1"/>
    </source>
</evidence>
<dbReference type="GO" id="GO:0034085">
    <property type="term" value="P:establishment of sister chromatid cohesion"/>
    <property type="evidence" value="ECO:0007669"/>
    <property type="project" value="TreeGrafter"/>
</dbReference>
<keyword evidence="10" id="KW-0413">Isomerase</keyword>
<evidence type="ECO:0000256" key="7">
    <source>
        <dbReference type="ARBA" id="ARBA00022840"/>
    </source>
</evidence>
<name>A0AAP0EZV0_9MAGN</name>
<comment type="caution">
    <text evidence="13">The sequence shown here is derived from an EMBL/GenBank/DDBJ whole genome shotgun (WGS) entry which is preliminary data.</text>
</comment>
<keyword evidence="6" id="KW-0347">Helicase</keyword>
<dbReference type="InterPro" id="IPR027417">
    <property type="entry name" value="P-loop_NTPase"/>
</dbReference>
<dbReference type="GO" id="GO:0003677">
    <property type="term" value="F:DNA binding"/>
    <property type="evidence" value="ECO:0007669"/>
    <property type="project" value="InterPro"/>
</dbReference>
<dbReference type="InterPro" id="IPR014013">
    <property type="entry name" value="Helic_SF1/SF2_ATP-bd_DinG/Rad3"/>
</dbReference>
<dbReference type="GO" id="GO:0003678">
    <property type="term" value="F:DNA helicase activity"/>
    <property type="evidence" value="ECO:0007669"/>
    <property type="project" value="InterPro"/>
</dbReference>
<dbReference type="InterPro" id="IPR006555">
    <property type="entry name" value="ATP-dep_Helicase_C"/>
</dbReference>
<feature type="compositionally biased region" description="Basic residues" evidence="11">
    <location>
        <begin position="103"/>
        <end position="114"/>
    </location>
</feature>
<keyword evidence="14" id="KW-1185">Reference proteome</keyword>
<dbReference type="SUPFAM" id="SSF52540">
    <property type="entry name" value="P-loop containing nucleoside triphosphate hydrolases"/>
    <property type="match status" value="1"/>
</dbReference>
<dbReference type="GO" id="GO:0051536">
    <property type="term" value="F:iron-sulfur cluster binding"/>
    <property type="evidence" value="ECO:0007669"/>
    <property type="project" value="UniProtKB-KW"/>
</dbReference>
<dbReference type="AlphaFoldDB" id="A0AAP0EZV0"/>
<evidence type="ECO:0000256" key="6">
    <source>
        <dbReference type="ARBA" id="ARBA00022806"/>
    </source>
</evidence>
<accession>A0AAP0EZV0</accession>
<dbReference type="GO" id="GO:0016818">
    <property type="term" value="F:hydrolase activity, acting on acid anhydrides, in phosphorus-containing anhydrides"/>
    <property type="evidence" value="ECO:0007669"/>
    <property type="project" value="InterPro"/>
</dbReference>
<dbReference type="InterPro" id="IPR045028">
    <property type="entry name" value="DinG/Rad3-like"/>
</dbReference>
<dbReference type="GO" id="GO:0006139">
    <property type="term" value="P:nucleobase-containing compound metabolic process"/>
    <property type="evidence" value="ECO:0007669"/>
    <property type="project" value="InterPro"/>
</dbReference>
<dbReference type="PROSITE" id="PS51193">
    <property type="entry name" value="HELICASE_ATP_BIND_2"/>
    <property type="match status" value="1"/>
</dbReference>
<evidence type="ECO:0000256" key="1">
    <source>
        <dbReference type="ARBA" id="ARBA00001966"/>
    </source>
</evidence>
<keyword evidence="4" id="KW-0547">Nucleotide-binding</keyword>
<dbReference type="GO" id="GO:0046872">
    <property type="term" value="F:metal ion binding"/>
    <property type="evidence" value="ECO:0007669"/>
    <property type="project" value="UniProtKB-KW"/>
</dbReference>
<dbReference type="PANTHER" id="PTHR11472">
    <property type="entry name" value="DNA REPAIR DEAD HELICASE RAD3/XP-D SUBFAMILY MEMBER"/>
    <property type="match status" value="1"/>
</dbReference>
<evidence type="ECO:0000256" key="10">
    <source>
        <dbReference type="ARBA" id="ARBA00023235"/>
    </source>
</evidence>
<dbReference type="SMART" id="SM00487">
    <property type="entry name" value="DEXDc"/>
    <property type="match status" value="1"/>
</dbReference>
<keyword evidence="8" id="KW-0408">Iron</keyword>
<comment type="similarity">
    <text evidence="2">Belongs to the DEAD box helicase family. DEAH subfamily. DDX11/CHL1 sub-subfamily.</text>
</comment>
<evidence type="ECO:0000256" key="3">
    <source>
        <dbReference type="ARBA" id="ARBA00022723"/>
    </source>
</evidence>
<organism evidence="13 14">
    <name type="scientific">Stephania yunnanensis</name>
    <dbReference type="NCBI Taxonomy" id="152371"/>
    <lineage>
        <taxon>Eukaryota</taxon>
        <taxon>Viridiplantae</taxon>
        <taxon>Streptophyta</taxon>
        <taxon>Embryophyta</taxon>
        <taxon>Tracheophyta</taxon>
        <taxon>Spermatophyta</taxon>
        <taxon>Magnoliopsida</taxon>
        <taxon>Ranunculales</taxon>
        <taxon>Menispermaceae</taxon>
        <taxon>Menispermoideae</taxon>
        <taxon>Cissampelideae</taxon>
        <taxon>Stephania</taxon>
    </lineage>
</organism>
<dbReference type="Gene3D" id="3.40.50.300">
    <property type="entry name" value="P-loop containing nucleotide triphosphate hydrolases"/>
    <property type="match status" value="3"/>
</dbReference>
<evidence type="ECO:0000256" key="5">
    <source>
        <dbReference type="ARBA" id="ARBA00022801"/>
    </source>
</evidence>
<feature type="domain" description="Helicase ATP-binding" evidence="12">
    <location>
        <begin position="6"/>
        <end position="415"/>
    </location>
</feature>
<dbReference type="Pfam" id="PF13307">
    <property type="entry name" value="Helicase_C_2"/>
    <property type="match status" value="1"/>
</dbReference>
<reference evidence="13 14" key="1">
    <citation type="submission" date="2024-01" db="EMBL/GenBank/DDBJ databases">
        <title>Genome assemblies of Stephania.</title>
        <authorList>
            <person name="Yang L."/>
        </authorList>
    </citation>
    <scope>NUCLEOTIDE SEQUENCE [LARGE SCALE GENOMIC DNA]</scope>
    <source>
        <strain evidence="13">YNDBR</strain>
        <tissue evidence="13">Leaf</tissue>
    </source>
</reference>
<evidence type="ECO:0000313" key="14">
    <source>
        <dbReference type="Proteomes" id="UP001420932"/>
    </source>
</evidence>
<dbReference type="InterPro" id="IPR014001">
    <property type="entry name" value="Helicase_ATP-bd"/>
</dbReference>
<evidence type="ECO:0000256" key="9">
    <source>
        <dbReference type="ARBA" id="ARBA00023014"/>
    </source>
</evidence>
<comment type="cofactor">
    <cofactor evidence="1">
        <name>[4Fe-4S] cluster</name>
        <dbReference type="ChEBI" id="CHEBI:49883"/>
    </cofactor>
</comment>
<evidence type="ECO:0000256" key="2">
    <source>
        <dbReference type="ARBA" id="ARBA00008435"/>
    </source>
</evidence>
<evidence type="ECO:0000256" key="8">
    <source>
        <dbReference type="ARBA" id="ARBA00023004"/>
    </source>
</evidence>
<dbReference type="Pfam" id="PF06733">
    <property type="entry name" value="DEAD_2"/>
    <property type="match status" value="1"/>
</dbReference>
<keyword evidence="3" id="KW-0479">Metal-binding</keyword>
<dbReference type="PANTHER" id="PTHR11472:SF41">
    <property type="entry name" value="ATP-DEPENDENT DNA HELICASE DDX11-RELATED"/>
    <property type="match status" value="1"/>
</dbReference>
<sequence length="858" mass="96175">MEDKEYPQFPAFPFEPYQIQIDFMRALYDALNSGGVAMLESPTGTGKTLSLICSALQWVVDRRRKCPDSDQISKSNGDLALNDEPDWMRDFVVEKKDLAVGGKPKKKKKKKGSRSMKSTGVCRDLLGEEDKGEKEIRDETELSEEREFLVGEYESEDEGMRIGGLKRRGDGALLSSSDGVDEEEEEDEEELKDFKVYFCSRTHSQLSQFLKELRRTVFASELNVVCLGSRKNLCINEDVLKLGNSTRINERCLELQKNKKQDTSKAKALSDGRKIRRTKASSGCPMLRKQRLQKEFRREMSQNGALDIEDLAQLGRKIGTCPYYGSRSIVSAADLVILPYQSLLLKSARESLGLNLKNCIVIIDEAHNLADALTSMYDSKITLSQLEEVNSLLELYLERFKNLLGAGNRRYIQTLMVTGYGVKLFNSQRGSIDDGEKSGLGSLLSGFQTLSNILFSLTNNDGDGRMIVSRRKPTCSGQQEGYLKYVMLAGEKIFSEVVGQAHAVVLAGGTLRPIEEMRERLFPWLAPDQFHFFSCDHIVPPESILPIAVPIGPSGISFDFSYNSRSSPSMNLVILGSMNAFFGYPKPLKDLFLCNIEELGRLLCNLVAVVPEGIVIFFPSFEYEAQVHDAWLHSGFLARIMKKKLVFREPRSNVDVDIILKEYKEFITKLSSRDIGEGSVPHNGAILLAVVGGKMSEGINFSDGMGRCVIMVGLPYPSPSDIELMERIKHIEGLGGSISSGASEPWISNESSNGNTVQAGFDVLRNCKRRGREYYENLCMKAVNQSIGRAIRHINDYAAILLVDSRYASDRSTGSFSNPSSKLPQWIKDRLISTAQSYGEIHRMVHQFFKFNKQKQHQ</sequence>
<feature type="region of interest" description="Disordered" evidence="11">
    <location>
        <begin position="102"/>
        <end position="124"/>
    </location>
</feature>
<dbReference type="Proteomes" id="UP001420932">
    <property type="component" value="Unassembled WGS sequence"/>
</dbReference>
<evidence type="ECO:0000256" key="11">
    <source>
        <dbReference type="SAM" id="MobiDB-lite"/>
    </source>
</evidence>
<keyword evidence="7" id="KW-0067">ATP-binding</keyword>
<dbReference type="EMBL" id="JBBNAF010000011">
    <property type="protein sequence ID" value="KAK9098993.1"/>
    <property type="molecule type" value="Genomic_DNA"/>
</dbReference>
<dbReference type="GO" id="GO:0005634">
    <property type="term" value="C:nucleus"/>
    <property type="evidence" value="ECO:0007669"/>
    <property type="project" value="TreeGrafter"/>
</dbReference>
<dbReference type="InterPro" id="IPR010614">
    <property type="entry name" value="RAD3-like_helicase_DEAD"/>
</dbReference>
<dbReference type="GO" id="GO:0005524">
    <property type="term" value="F:ATP binding"/>
    <property type="evidence" value="ECO:0007669"/>
    <property type="project" value="UniProtKB-KW"/>
</dbReference>
<proteinExistence type="inferred from homology"/>
<evidence type="ECO:0000256" key="4">
    <source>
        <dbReference type="ARBA" id="ARBA00022741"/>
    </source>
</evidence>
<keyword evidence="5" id="KW-0378">Hydrolase</keyword>
<protein>
    <recommendedName>
        <fullName evidence="12">Helicase ATP-binding domain-containing protein</fullName>
    </recommendedName>
</protein>
<dbReference type="SMART" id="SM00488">
    <property type="entry name" value="DEXDc2"/>
    <property type="match status" value="1"/>
</dbReference>
<gene>
    <name evidence="13" type="ORF">Syun_026038</name>
</gene>
<evidence type="ECO:0000259" key="12">
    <source>
        <dbReference type="PROSITE" id="PS51193"/>
    </source>
</evidence>
<keyword evidence="9" id="KW-0411">Iron-sulfur</keyword>
<dbReference type="CDD" id="cd18788">
    <property type="entry name" value="SF2_C_XPD"/>
    <property type="match status" value="1"/>
</dbReference>
<dbReference type="SMART" id="SM00491">
    <property type="entry name" value="HELICc2"/>
    <property type="match status" value="1"/>
</dbReference>
<dbReference type="InterPro" id="IPR006554">
    <property type="entry name" value="Helicase-like_DEXD_c2"/>
</dbReference>